<reference evidence="2" key="1">
    <citation type="journal article" date="2023" name="G3 (Bethesda)">
        <title>Genome assembly and association tests identify interacting loci associated with vigor, precocity, and sex in interspecific pistachio rootstocks.</title>
        <authorList>
            <person name="Palmer W."/>
            <person name="Jacygrad E."/>
            <person name="Sagayaradj S."/>
            <person name="Cavanaugh K."/>
            <person name="Han R."/>
            <person name="Bertier L."/>
            <person name="Beede B."/>
            <person name="Kafkas S."/>
            <person name="Golino D."/>
            <person name="Preece J."/>
            <person name="Michelmore R."/>
        </authorList>
    </citation>
    <scope>NUCLEOTIDE SEQUENCE [LARGE SCALE GENOMIC DNA]</scope>
</reference>
<comment type="caution">
    <text evidence="1">The sequence shown here is derived from an EMBL/GenBank/DDBJ whole genome shotgun (WGS) entry which is preliminary data.</text>
</comment>
<name>A0ACC0ZW28_9ROSI</name>
<sequence length="61" mass="7413">MIQLDSKQCEDQFVWLQVNLYSTWLGLLFPINSARNIYFTLLLGIDFWLNLLFFSYNLYRI</sequence>
<proteinExistence type="predicted"/>
<dbReference type="EMBL" id="CM047910">
    <property type="protein sequence ID" value="KAJ0076005.1"/>
    <property type="molecule type" value="Genomic_DNA"/>
</dbReference>
<organism evidence="1 2">
    <name type="scientific">Pistacia atlantica</name>
    <dbReference type="NCBI Taxonomy" id="434234"/>
    <lineage>
        <taxon>Eukaryota</taxon>
        <taxon>Viridiplantae</taxon>
        <taxon>Streptophyta</taxon>
        <taxon>Embryophyta</taxon>
        <taxon>Tracheophyta</taxon>
        <taxon>Spermatophyta</taxon>
        <taxon>Magnoliopsida</taxon>
        <taxon>eudicotyledons</taxon>
        <taxon>Gunneridae</taxon>
        <taxon>Pentapetalae</taxon>
        <taxon>rosids</taxon>
        <taxon>malvids</taxon>
        <taxon>Sapindales</taxon>
        <taxon>Anacardiaceae</taxon>
        <taxon>Pistacia</taxon>
    </lineage>
</organism>
<keyword evidence="2" id="KW-1185">Reference proteome</keyword>
<dbReference type="Proteomes" id="UP001164250">
    <property type="component" value="Chromosome 15"/>
</dbReference>
<evidence type="ECO:0000313" key="2">
    <source>
        <dbReference type="Proteomes" id="UP001164250"/>
    </source>
</evidence>
<protein>
    <submittedName>
        <fullName evidence="1">Uncharacterized protein</fullName>
    </submittedName>
</protein>
<accession>A0ACC0ZW28</accession>
<evidence type="ECO:0000313" key="1">
    <source>
        <dbReference type="EMBL" id="KAJ0076005.1"/>
    </source>
</evidence>
<gene>
    <name evidence="1" type="ORF">Patl1_33412</name>
</gene>